<keyword evidence="1" id="KW-0175">Coiled coil</keyword>
<feature type="coiled-coil region" evidence="1">
    <location>
        <begin position="416"/>
        <end position="443"/>
    </location>
</feature>
<keyword evidence="2" id="KW-0812">Transmembrane</keyword>
<dbReference type="AlphaFoldDB" id="A0A7V9A8S2"/>
<evidence type="ECO:0000259" key="3">
    <source>
        <dbReference type="PROSITE" id="PS50222"/>
    </source>
</evidence>
<feature type="domain" description="EF-hand" evidence="3">
    <location>
        <begin position="252"/>
        <end position="287"/>
    </location>
</feature>
<keyword evidence="2" id="KW-0472">Membrane</keyword>
<accession>A0A7V9A8S2</accession>
<feature type="transmembrane region" description="Helical" evidence="2">
    <location>
        <begin position="444"/>
        <end position="469"/>
    </location>
</feature>
<dbReference type="Pfam" id="PF09954">
    <property type="entry name" value="DUF2188"/>
    <property type="match status" value="1"/>
</dbReference>
<dbReference type="EMBL" id="JABRWO010000011">
    <property type="protein sequence ID" value="MBA2116780.1"/>
    <property type="molecule type" value="Genomic_DNA"/>
</dbReference>
<dbReference type="InterPro" id="IPR018691">
    <property type="entry name" value="DUF2188"/>
</dbReference>
<dbReference type="Proteomes" id="UP000551616">
    <property type="component" value="Unassembled WGS sequence"/>
</dbReference>
<name>A0A7V9A8S2_9BACT</name>
<keyword evidence="2" id="KW-1133">Transmembrane helix</keyword>
<evidence type="ECO:0000256" key="1">
    <source>
        <dbReference type="SAM" id="Coils"/>
    </source>
</evidence>
<sequence>MGNPLHVVEHDNRWAIREEGSNESKATFATQEEAISEAYRLADGRETDIVVHRRDGTIQELGRDPGVRATTNTYTANRGVRSVDEVVETTSPISRMSWGAVIAGIFFTIASTWMMLTLGTSIGVSVMDSTDSTILDGGLTTPTVIWLILTAFVAFFVGSLFTARLADNEDSTLGVMHGVTLWSVTTVCMMVLSYWGIANLASTGASALSTTASITGDAAATATGAVTESGKALAWAGNNFAETHLADNLTQQMKDQLAQTAAEIDPEGDAEINPQEIKQAISQLDAEVMEKVATPLIQGDQEAARKVLADNTDLTEPQIDELVAGVKQKIEESDAPEAVQKKLEQSIDQIAQATANVAPSLEKREVRKAISEMNAETFSNVSYHLINGNVDAAKTELASNTPLEKQEVDKAIDHVYAQTETQIKEFKDEANAVMEEVTDYTQTVLWTTFGCSALALVFSIAGGMVGAGLTEHHTRRVVHSRQVA</sequence>
<evidence type="ECO:0000313" key="5">
    <source>
        <dbReference type="Proteomes" id="UP000551616"/>
    </source>
</evidence>
<dbReference type="PROSITE" id="PS50222">
    <property type="entry name" value="EF_HAND_2"/>
    <property type="match status" value="1"/>
</dbReference>
<feature type="transmembrane region" description="Helical" evidence="2">
    <location>
        <begin position="144"/>
        <end position="163"/>
    </location>
</feature>
<reference evidence="4 5" key="1">
    <citation type="submission" date="2020-05" db="EMBL/GenBank/DDBJ databases">
        <title>Bremerella alba sp. nov., a novel planctomycete isolated from the surface of the macroalga Fucus spiralis.</title>
        <authorList>
            <person name="Godinho O."/>
            <person name="Botelho R."/>
            <person name="Albuquerque L."/>
            <person name="Wiegand S."/>
            <person name="Da Costa M.S."/>
            <person name="Lobo-Da-Cunha A."/>
            <person name="Jogler C."/>
            <person name="Lage O.M."/>
        </authorList>
    </citation>
    <scope>NUCLEOTIDE SEQUENCE [LARGE SCALE GENOMIC DNA]</scope>
    <source>
        <strain evidence="4 5">FF15</strain>
    </source>
</reference>
<dbReference type="InterPro" id="IPR002048">
    <property type="entry name" value="EF_hand_dom"/>
</dbReference>
<gene>
    <name evidence="4" type="ORF">HOV93_39720</name>
</gene>
<feature type="transmembrane region" description="Helical" evidence="2">
    <location>
        <begin position="100"/>
        <end position="124"/>
    </location>
</feature>
<proteinExistence type="predicted"/>
<comment type="caution">
    <text evidence="4">The sequence shown here is derived from an EMBL/GenBank/DDBJ whole genome shotgun (WGS) entry which is preliminary data.</text>
</comment>
<dbReference type="RefSeq" id="WP_207398174.1">
    <property type="nucleotide sequence ID" value="NZ_JABRWO010000011.1"/>
</dbReference>
<evidence type="ECO:0000256" key="2">
    <source>
        <dbReference type="SAM" id="Phobius"/>
    </source>
</evidence>
<keyword evidence="5" id="KW-1185">Reference proteome</keyword>
<dbReference type="GO" id="GO:0005509">
    <property type="term" value="F:calcium ion binding"/>
    <property type="evidence" value="ECO:0007669"/>
    <property type="project" value="InterPro"/>
</dbReference>
<protein>
    <recommendedName>
        <fullName evidence="3">EF-hand domain-containing protein</fullName>
    </recommendedName>
</protein>
<feature type="transmembrane region" description="Helical" evidence="2">
    <location>
        <begin position="175"/>
        <end position="197"/>
    </location>
</feature>
<organism evidence="4 5">
    <name type="scientific">Bremerella alba</name>
    <dbReference type="NCBI Taxonomy" id="980252"/>
    <lineage>
        <taxon>Bacteria</taxon>
        <taxon>Pseudomonadati</taxon>
        <taxon>Planctomycetota</taxon>
        <taxon>Planctomycetia</taxon>
        <taxon>Pirellulales</taxon>
        <taxon>Pirellulaceae</taxon>
        <taxon>Bremerella</taxon>
    </lineage>
</organism>
<evidence type="ECO:0000313" key="4">
    <source>
        <dbReference type="EMBL" id="MBA2116780.1"/>
    </source>
</evidence>